<feature type="non-terminal residue" evidence="1">
    <location>
        <position position="1"/>
    </location>
</feature>
<protein>
    <submittedName>
        <fullName evidence="1">Uncharacterized protein</fullName>
    </submittedName>
</protein>
<gene>
    <name evidence="1" type="ORF">g.58313</name>
</gene>
<dbReference type="EMBL" id="GECU01014014">
    <property type="protein sequence ID" value="JAS93692.1"/>
    <property type="molecule type" value="Transcribed_RNA"/>
</dbReference>
<proteinExistence type="predicted"/>
<evidence type="ECO:0000313" key="1">
    <source>
        <dbReference type="EMBL" id="JAS93692.1"/>
    </source>
</evidence>
<organism evidence="1">
    <name type="scientific">Homalodisca liturata</name>
    <dbReference type="NCBI Taxonomy" id="320908"/>
    <lineage>
        <taxon>Eukaryota</taxon>
        <taxon>Metazoa</taxon>
        <taxon>Ecdysozoa</taxon>
        <taxon>Arthropoda</taxon>
        <taxon>Hexapoda</taxon>
        <taxon>Insecta</taxon>
        <taxon>Pterygota</taxon>
        <taxon>Neoptera</taxon>
        <taxon>Paraneoptera</taxon>
        <taxon>Hemiptera</taxon>
        <taxon>Auchenorrhyncha</taxon>
        <taxon>Membracoidea</taxon>
        <taxon>Cicadellidae</taxon>
        <taxon>Cicadellinae</taxon>
        <taxon>Proconiini</taxon>
        <taxon>Homalodisca</taxon>
    </lineage>
</organism>
<dbReference type="AlphaFoldDB" id="A0A1B6J3F4"/>
<sequence>ESFQQHVNNLNRTLLPLKSRSFSSNAVAEIEECSKELSNLQEVQCEELKCLQSNWQDIVLRLTLKVEKFKSFVVDLTSIWMNHLARVQKVHNKLETKLEASYVECEKQEKNKNIKIKNLMKAVREAKDFQKLKGSAETLKKACTDLTNNWE</sequence>
<name>A0A1B6J3F4_9HEMI</name>
<feature type="non-terminal residue" evidence="1">
    <location>
        <position position="151"/>
    </location>
</feature>
<accession>A0A1B6J3F4</accession>
<reference evidence="1" key="1">
    <citation type="submission" date="2015-11" db="EMBL/GenBank/DDBJ databases">
        <title>De novo transcriptome assembly of four potential Pierce s Disease insect vectors from Arizona vineyards.</title>
        <authorList>
            <person name="Tassone E.E."/>
        </authorList>
    </citation>
    <scope>NUCLEOTIDE SEQUENCE</scope>
</reference>